<name>A0A9E7N7J3_9EURY</name>
<dbReference type="EMBL" id="CP100355">
    <property type="protein sequence ID" value="UTF53159.1"/>
    <property type="molecule type" value="Genomic_DNA"/>
</dbReference>
<dbReference type="AlphaFoldDB" id="A0A9E7N7J3"/>
<evidence type="ECO:0000313" key="3">
    <source>
        <dbReference type="EMBL" id="UTF53159.1"/>
    </source>
</evidence>
<proteinExistence type="inferred from homology"/>
<dbReference type="Pfam" id="PF09341">
    <property type="entry name" value="Pcc1"/>
    <property type="match status" value="1"/>
</dbReference>
<gene>
    <name evidence="3" type="ORF">NGM29_15500</name>
</gene>
<comment type="similarity">
    <text evidence="1">Belongs to the CTAG/PCC1 family.</text>
</comment>
<feature type="region of interest" description="Disordered" evidence="2">
    <location>
        <begin position="79"/>
        <end position="111"/>
    </location>
</feature>
<dbReference type="GeneID" id="73291480"/>
<protein>
    <submittedName>
        <fullName evidence="3">KEOPS complex Pcc1-like subunit</fullName>
    </submittedName>
</protein>
<reference evidence="3" key="1">
    <citation type="submission" date="2022-06" db="EMBL/GenBank/DDBJ databases">
        <title>Diverse halophilic archaea isolated from saline environments.</title>
        <authorList>
            <person name="Cui H.-L."/>
        </authorList>
    </citation>
    <scope>NUCLEOTIDE SEQUENCE</scope>
    <source>
        <strain evidence="3">WLHS1</strain>
    </source>
</reference>
<keyword evidence="4" id="KW-1185">Reference proteome</keyword>
<dbReference type="KEGG" id="sawl:NGM29_15500"/>
<dbReference type="NCBIfam" id="NF011470">
    <property type="entry name" value="PRK14887.1"/>
    <property type="match status" value="1"/>
</dbReference>
<sequence length="111" mass="12220">MFPHDATLEFEYESPTRATTVAEAVAREVGEIDEDRSRTTIDRDTETVTVSVVARDLTALRAALNTWFSLVDVAERATAVGERYRSLETNEADETDRSGGDDSHDSHDGDG</sequence>
<feature type="compositionally biased region" description="Basic and acidic residues" evidence="2">
    <location>
        <begin position="95"/>
        <end position="111"/>
    </location>
</feature>
<dbReference type="Proteomes" id="UP001056855">
    <property type="component" value="Chromosome"/>
</dbReference>
<dbReference type="RefSeq" id="WP_254157370.1">
    <property type="nucleotide sequence ID" value="NZ_CP100355.1"/>
</dbReference>
<dbReference type="Gene3D" id="3.30.310.50">
    <property type="entry name" value="Alpha-D-phosphohexomutase, C-terminal domain"/>
    <property type="match status" value="1"/>
</dbReference>
<accession>A0A9E7N7J3</accession>
<organism evidence="3 4">
    <name type="scientific">Natronosalvus rutilus</name>
    <dbReference type="NCBI Taxonomy" id="2953753"/>
    <lineage>
        <taxon>Archaea</taxon>
        <taxon>Methanobacteriati</taxon>
        <taxon>Methanobacteriota</taxon>
        <taxon>Stenosarchaea group</taxon>
        <taxon>Halobacteria</taxon>
        <taxon>Halobacteriales</taxon>
        <taxon>Natrialbaceae</taxon>
        <taxon>Natronosalvus</taxon>
    </lineage>
</organism>
<evidence type="ECO:0000313" key="4">
    <source>
        <dbReference type="Proteomes" id="UP001056855"/>
    </source>
</evidence>
<evidence type="ECO:0000256" key="2">
    <source>
        <dbReference type="SAM" id="MobiDB-lite"/>
    </source>
</evidence>
<dbReference type="InterPro" id="IPR015419">
    <property type="entry name" value="CTAG/Pcc1"/>
</dbReference>
<evidence type="ECO:0000256" key="1">
    <source>
        <dbReference type="ARBA" id="ARBA00007073"/>
    </source>
</evidence>